<name>A0ABZ0ML18_9ENTR</name>
<dbReference type="EMBL" id="CP137744">
    <property type="protein sequence ID" value="WOZ76036.1"/>
    <property type="molecule type" value="Genomic_DNA"/>
</dbReference>
<organism evidence="1 2">
    <name type="scientific">Kosakonia sacchari</name>
    <dbReference type="NCBI Taxonomy" id="1158459"/>
    <lineage>
        <taxon>Bacteria</taxon>
        <taxon>Pseudomonadati</taxon>
        <taxon>Pseudomonadota</taxon>
        <taxon>Gammaproteobacteria</taxon>
        <taxon>Enterobacterales</taxon>
        <taxon>Enterobacteriaceae</taxon>
        <taxon>Kosakonia</taxon>
    </lineage>
</organism>
<evidence type="ECO:0008006" key="3">
    <source>
        <dbReference type="Google" id="ProtNLM"/>
    </source>
</evidence>
<accession>A0ABZ0ML18</accession>
<protein>
    <recommendedName>
        <fullName evidence="3">Phage protein</fullName>
    </recommendedName>
</protein>
<evidence type="ECO:0000313" key="1">
    <source>
        <dbReference type="EMBL" id="WOZ76036.1"/>
    </source>
</evidence>
<proteinExistence type="predicted"/>
<dbReference type="Proteomes" id="UP001302368">
    <property type="component" value="Chromosome"/>
</dbReference>
<sequence length="238" mass="24262">MWRDAVIRMAGAEPLNCSIVAAHPWVYGLGKQTDNGAYLSPANAIAWLAEKLATVTGETEVVILMATGQTHDEFMANLTPLTAVFPAPAFTQVSRLARSAAELATVKMQKPASALNGLPAAQPLSVPTARTVSSASAISQAGAAGGLSLSDLKTALADFTTRRAGMLAGVAGSAGGVAGKSARAWVFTASGGAAEVVRQVLSGIPSLSSVYTAALMLAGDDLSSIRKMIHDDDNHTGA</sequence>
<keyword evidence="2" id="KW-1185">Reference proteome</keyword>
<reference evidence="1 2" key="1">
    <citation type="submission" date="2023-10" db="EMBL/GenBank/DDBJ databases">
        <title>Genome sequencing of the isolated polysaccharide-producing bacterium Kosakonia sacchari KS2022.</title>
        <authorList>
            <person name="Yi X."/>
        </authorList>
    </citation>
    <scope>NUCLEOTIDE SEQUENCE [LARGE SCALE GENOMIC DNA]</scope>
    <source>
        <strain evidence="1 2">KS2022</strain>
    </source>
</reference>
<evidence type="ECO:0000313" key="2">
    <source>
        <dbReference type="Proteomes" id="UP001302368"/>
    </source>
</evidence>
<gene>
    <name evidence="1" type="ORF">Q8Y70_15665</name>
</gene>
<dbReference type="RefSeq" id="WP_305736593.1">
    <property type="nucleotide sequence ID" value="NZ_CP137744.1"/>
</dbReference>